<evidence type="ECO:0000256" key="1">
    <source>
        <dbReference type="ARBA" id="ARBA00004442"/>
    </source>
</evidence>
<evidence type="ECO:0000256" key="6">
    <source>
        <dbReference type="ARBA" id="ARBA00023237"/>
    </source>
</evidence>
<dbReference type="PANTHER" id="PTHR45752">
    <property type="entry name" value="LEUCINE-RICH REPEAT-CONTAINING"/>
    <property type="match status" value="1"/>
</dbReference>
<dbReference type="InterPro" id="IPR032675">
    <property type="entry name" value="LRR_dom_sf"/>
</dbReference>
<evidence type="ECO:0000256" key="7">
    <source>
        <dbReference type="ARBA" id="ARBA00023288"/>
    </source>
</evidence>
<feature type="region of interest" description="Disordered" evidence="8">
    <location>
        <begin position="467"/>
        <end position="486"/>
    </location>
</feature>
<keyword evidence="4" id="KW-0472">Membrane</keyword>
<sequence>MKRILYTLIVLSTVLFTGCREDQLEGEGPGKEVALTFSSRSSDLSADALSKEISGLHLLIFNEDGTFSQQKEYDGLANVTPVKLPLGTYTFAYLSNIDKQQISGLAEGTKLDDVVVTLQADANGDIILPGSIFSGTDKITVGEDKTSDAALSRMVGRLDINVSGLKGSVELQSVTLLGSPKSVSFNGTPKDTKAQLKVPMSKDGELMKGQAIAFPTCVDSLARLKFVIVEDGEIKTYVSALKNKVEANKIHTINAKVNVVGGVFDVAIEMSLEEWGASESEDIAATQKIYLDSLTVKFLVENGSTVNFNRVHHLMADIVDGKGEHVYSLHANKDDSYNSLYVSEDTLIVKCRDRVLVGNYTLQNISLRDSVDNNLYALPAPVKNVVLDTTGNVVVVLPKMPDVSVDDKAVMLELRDAMRAAGLDVSGWSGDNINLWYNVEMNAAGRVVRIGYSRLDDYSDNDYDHGGGVKPTQAAKTNAKASRNSTPSAWSLPESFKNLTELKCFSTGESSYGCLTEIPAFIKEMSKLEELSVYTYGTTLPELPVSLKLLEICSESLTAIPSHIANLVNLQVLVFEVPYDDDGKNEDIDLSKSAISSVDVDFSQLTELKYLFIQAGTNCTFPNALWDMTGESLTGLALAGFSGIEIPSTVTRWTSLRELALANDNLTPANIQAIKDLRLEDLTIYSPVFAQNGLPDWLGQMSTLEYLTLTNCGLTAIPDSFNGLTNLEDFDLSRNPNLTGKLPSVLLERYNSGALYVYVEDSPNFSPDGITLVITQQEINASGDGGVYDIDITSNGAWSCELRADWEGFMTLIYGNDSVSYNYETLKGNGNAKLKVRVKPNLYGADFFRSGEVIVRAGRHSTGAVRINQEGATVEKLETNGKDSYSVAAGDSFTFEIFSNTAWFVETTCVEGEGTLEMEPSGGDGTAWTKGELVMPEGVSSCKILVNLKSKHSDLQRTITVNGYRN</sequence>
<dbReference type="InterPro" id="IPR050715">
    <property type="entry name" value="LRR-SigEffector_domain"/>
</dbReference>
<gene>
    <name evidence="9" type="ORF">H8S64_18435</name>
</gene>
<keyword evidence="3" id="KW-0732">Signal</keyword>
<reference evidence="9 10" key="1">
    <citation type="submission" date="2020-08" db="EMBL/GenBank/DDBJ databases">
        <title>Genome public.</title>
        <authorList>
            <person name="Liu C."/>
            <person name="Sun Q."/>
        </authorList>
    </citation>
    <scope>NUCLEOTIDE SEQUENCE [LARGE SCALE GENOMIC DNA]</scope>
    <source>
        <strain evidence="9 10">NSJ-56</strain>
    </source>
</reference>
<evidence type="ECO:0000256" key="4">
    <source>
        <dbReference type="ARBA" id="ARBA00023136"/>
    </source>
</evidence>
<keyword evidence="6" id="KW-0998">Cell outer membrane</keyword>
<dbReference type="SUPFAM" id="SSF52047">
    <property type="entry name" value="RNI-like"/>
    <property type="match status" value="1"/>
</dbReference>
<evidence type="ECO:0000256" key="5">
    <source>
        <dbReference type="ARBA" id="ARBA00023139"/>
    </source>
</evidence>
<dbReference type="Gene3D" id="3.80.10.10">
    <property type="entry name" value="Ribonuclease Inhibitor"/>
    <property type="match status" value="1"/>
</dbReference>
<dbReference type="Proteomes" id="UP000646484">
    <property type="component" value="Unassembled WGS sequence"/>
</dbReference>
<accession>A0ABR7D569</accession>
<dbReference type="InterPro" id="IPR014941">
    <property type="entry name" value="FimB/Mfa2/Mfa3"/>
</dbReference>
<dbReference type="Gene3D" id="2.60.40.10">
    <property type="entry name" value="Immunoglobulins"/>
    <property type="match status" value="1"/>
</dbReference>
<evidence type="ECO:0000256" key="3">
    <source>
        <dbReference type="ARBA" id="ARBA00022729"/>
    </source>
</evidence>
<evidence type="ECO:0000256" key="8">
    <source>
        <dbReference type="SAM" id="MobiDB-lite"/>
    </source>
</evidence>
<dbReference type="Pfam" id="PF08842">
    <property type="entry name" value="Mfa2"/>
    <property type="match status" value="1"/>
</dbReference>
<feature type="compositionally biased region" description="Polar residues" evidence="8">
    <location>
        <begin position="474"/>
        <end position="486"/>
    </location>
</feature>
<dbReference type="EMBL" id="JACOOH010000009">
    <property type="protein sequence ID" value="MBC5623075.1"/>
    <property type="molecule type" value="Genomic_DNA"/>
</dbReference>
<comment type="subcellular location">
    <subcellularLocation>
        <location evidence="1">Cell outer membrane</location>
    </subcellularLocation>
</comment>
<evidence type="ECO:0000256" key="2">
    <source>
        <dbReference type="ARBA" id="ARBA00007248"/>
    </source>
</evidence>
<keyword evidence="5" id="KW-0564">Palmitate</keyword>
<dbReference type="Gene3D" id="2.60.40.2100">
    <property type="match status" value="1"/>
</dbReference>
<comment type="similarity">
    <text evidence="2">Belongs to the bacteroidetes fimbrillin superfamily. FimB/Mfa2 family.</text>
</comment>
<protein>
    <submittedName>
        <fullName evidence="9">FimB/Mfa2 family fimbrial subunit</fullName>
    </submittedName>
</protein>
<evidence type="ECO:0000313" key="10">
    <source>
        <dbReference type="Proteomes" id="UP000646484"/>
    </source>
</evidence>
<dbReference type="PANTHER" id="PTHR45752:SF195">
    <property type="entry name" value="LEUCINE-RICH REPEAT (LRR) FAMILY PROTEIN-RELATED"/>
    <property type="match status" value="1"/>
</dbReference>
<dbReference type="InterPro" id="IPR024361">
    <property type="entry name" value="BACON"/>
</dbReference>
<organism evidence="9 10">
    <name type="scientific">Butyricimonas hominis</name>
    <dbReference type="NCBI Taxonomy" id="2763032"/>
    <lineage>
        <taxon>Bacteria</taxon>
        <taxon>Pseudomonadati</taxon>
        <taxon>Bacteroidota</taxon>
        <taxon>Bacteroidia</taxon>
        <taxon>Bacteroidales</taxon>
        <taxon>Odoribacteraceae</taxon>
        <taxon>Butyricimonas</taxon>
    </lineage>
</organism>
<dbReference type="RefSeq" id="WP_186978080.1">
    <property type="nucleotide sequence ID" value="NZ_JACOOH010000009.1"/>
</dbReference>
<dbReference type="PROSITE" id="PS51257">
    <property type="entry name" value="PROKAR_LIPOPROTEIN"/>
    <property type="match status" value="1"/>
</dbReference>
<dbReference type="CDD" id="cd14948">
    <property type="entry name" value="BACON"/>
    <property type="match status" value="1"/>
</dbReference>
<proteinExistence type="inferred from homology"/>
<comment type="caution">
    <text evidence="9">The sequence shown here is derived from an EMBL/GenBank/DDBJ whole genome shotgun (WGS) entry which is preliminary data.</text>
</comment>
<evidence type="ECO:0000313" key="9">
    <source>
        <dbReference type="EMBL" id="MBC5623075.1"/>
    </source>
</evidence>
<keyword evidence="7" id="KW-0449">Lipoprotein</keyword>
<keyword evidence="10" id="KW-1185">Reference proteome</keyword>
<name>A0ABR7D569_9BACT</name>
<dbReference type="InterPro" id="IPR013783">
    <property type="entry name" value="Ig-like_fold"/>
</dbReference>